<sequence length="237" mass="26389">MRKAFLNLTKGAMILGTIATLSVSSIYAQDIEVLTGDKLEKMEQDNKQKEKVLVIDVRSAEEYQAGHVKHAINIPLDEFEASLDRLEAYKDFPIITTCNSGKKSSEAAQILLDNGFKDVKNSEGVKEFDYTLYTFESILPDELIKIVEEGNAVIFDAREAKDFEKSALPGAINVSADEPEKALEHVPEDKDALIVTYCYSGNRSAVIAEFLEKEGYTNVKNSLDGTKENDQLPLEEK</sequence>
<dbReference type="AlphaFoldDB" id="H3NHC8"/>
<evidence type="ECO:0000313" key="3">
    <source>
        <dbReference type="Proteomes" id="UP000006190"/>
    </source>
</evidence>
<gene>
    <name evidence="2" type="ORF">HMPREF9708_00267</name>
</gene>
<dbReference type="SMART" id="SM00450">
    <property type="entry name" value="RHOD"/>
    <property type="match status" value="2"/>
</dbReference>
<dbReference type="Pfam" id="PF00581">
    <property type="entry name" value="Rhodanese"/>
    <property type="match status" value="2"/>
</dbReference>
<comment type="caution">
    <text evidence="2">The sequence shown here is derived from an EMBL/GenBank/DDBJ whole genome shotgun (WGS) entry which is preliminary data.</text>
</comment>
<reference evidence="2 3" key="1">
    <citation type="submission" date="2012-01" db="EMBL/GenBank/DDBJ databases">
        <title>The Genome Sequence of Facklamia languida CCUG 37842.</title>
        <authorList>
            <consortium name="The Broad Institute Genome Sequencing Platform"/>
            <person name="Earl A."/>
            <person name="Ward D."/>
            <person name="Feldgarden M."/>
            <person name="Gevers D."/>
            <person name="Huys G."/>
            <person name="Young S.K."/>
            <person name="Zeng Q."/>
            <person name="Gargeya S."/>
            <person name="Fitzgerald M."/>
            <person name="Haas B."/>
            <person name="Abouelleil A."/>
            <person name="Alvarado L."/>
            <person name="Arachchi H.M."/>
            <person name="Berlin A."/>
            <person name="Chapman S.B."/>
            <person name="Gearin G."/>
            <person name="Goldberg J."/>
            <person name="Griggs A."/>
            <person name="Gujja S."/>
            <person name="Hansen M."/>
            <person name="Heiman D."/>
            <person name="Howarth C."/>
            <person name="Larimer J."/>
            <person name="Lui A."/>
            <person name="MacDonald P.J.P."/>
            <person name="McCowen C."/>
            <person name="Montmayeur A."/>
            <person name="Murphy C."/>
            <person name="Neiman D."/>
            <person name="Pearson M."/>
            <person name="Priest M."/>
            <person name="Roberts A."/>
            <person name="Saif S."/>
            <person name="Shea T."/>
            <person name="Sisk P."/>
            <person name="Stolte C."/>
            <person name="Sykes S."/>
            <person name="Wortman J."/>
            <person name="Nusbaum C."/>
            <person name="Birren B."/>
        </authorList>
    </citation>
    <scope>NUCLEOTIDE SEQUENCE [LARGE SCALE GENOMIC DNA]</scope>
    <source>
        <strain evidence="2 3">CCUG 37842</strain>
    </source>
</reference>
<dbReference type="Proteomes" id="UP000006190">
    <property type="component" value="Unassembled WGS sequence"/>
</dbReference>
<dbReference type="InterPro" id="IPR001763">
    <property type="entry name" value="Rhodanese-like_dom"/>
</dbReference>
<dbReference type="eggNOG" id="COG0607">
    <property type="taxonomic scope" value="Bacteria"/>
</dbReference>
<dbReference type="InterPro" id="IPR050229">
    <property type="entry name" value="GlpE_sulfurtransferase"/>
</dbReference>
<feature type="domain" description="Rhodanese" evidence="1">
    <location>
        <begin position="48"/>
        <end position="126"/>
    </location>
</feature>
<dbReference type="PROSITE" id="PS50206">
    <property type="entry name" value="RHODANESE_3"/>
    <property type="match status" value="2"/>
</dbReference>
<dbReference type="Gene3D" id="3.40.250.10">
    <property type="entry name" value="Rhodanese-like domain"/>
    <property type="match status" value="2"/>
</dbReference>
<dbReference type="SUPFAM" id="SSF52821">
    <property type="entry name" value="Rhodanese/Cell cycle control phosphatase"/>
    <property type="match status" value="2"/>
</dbReference>
<dbReference type="PATRIC" id="fig|883113.3.peg.271"/>
<keyword evidence="3" id="KW-1185">Reference proteome</keyword>
<dbReference type="RefSeq" id="WP_006308158.1">
    <property type="nucleotide sequence ID" value="NZ_JH601133.1"/>
</dbReference>
<evidence type="ECO:0000259" key="1">
    <source>
        <dbReference type="PROSITE" id="PS50206"/>
    </source>
</evidence>
<name>H3NHC8_9LACT</name>
<dbReference type="PANTHER" id="PTHR43031">
    <property type="entry name" value="FAD-DEPENDENT OXIDOREDUCTASE"/>
    <property type="match status" value="1"/>
</dbReference>
<dbReference type="STRING" id="883113.HMPREF9708_00267"/>
<organism evidence="2 3">
    <name type="scientific">Facklamia languida CCUG 37842</name>
    <dbReference type="NCBI Taxonomy" id="883113"/>
    <lineage>
        <taxon>Bacteria</taxon>
        <taxon>Bacillati</taxon>
        <taxon>Bacillota</taxon>
        <taxon>Bacilli</taxon>
        <taxon>Lactobacillales</taxon>
        <taxon>Aerococcaceae</taxon>
        <taxon>Facklamia</taxon>
    </lineage>
</organism>
<evidence type="ECO:0000313" key="2">
    <source>
        <dbReference type="EMBL" id="EHR38183.1"/>
    </source>
</evidence>
<proteinExistence type="predicted"/>
<dbReference type="HOGENOM" id="CLU_097478_0_0_9"/>
<accession>H3NHC8</accession>
<dbReference type="OrthoDB" id="9784009at2"/>
<dbReference type="InterPro" id="IPR036873">
    <property type="entry name" value="Rhodanese-like_dom_sf"/>
</dbReference>
<dbReference type="CDD" id="cd00158">
    <property type="entry name" value="RHOD"/>
    <property type="match status" value="2"/>
</dbReference>
<protein>
    <recommendedName>
        <fullName evidence="1">Rhodanese domain-containing protein</fullName>
    </recommendedName>
</protein>
<dbReference type="PANTHER" id="PTHR43031:SF1">
    <property type="entry name" value="PYRIDINE NUCLEOTIDE-DISULPHIDE OXIDOREDUCTASE"/>
    <property type="match status" value="1"/>
</dbReference>
<feature type="domain" description="Rhodanese" evidence="1">
    <location>
        <begin position="148"/>
        <end position="236"/>
    </location>
</feature>
<dbReference type="EMBL" id="AGEG01000002">
    <property type="protein sequence ID" value="EHR38183.1"/>
    <property type="molecule type" value="Genomic_DNA"/>
</dbReference>